<evidence type="ECO:0000313" key="7">
    <source>
        <dbReference type="EMBL" id="CAB4529836.1"/>
    </source>
</evidence>
<evidence type="ECO:0000256" key="5">
    <source>
        <dbReference type="ARBA" id="ARBA00023136"/>
    </source>
</evidence>
<keyword evidence="2" id="KW-0808">Transferase</keyword>
<dbReference type="NCBIfam" id="TIGR00544">
    <property type="entry name" value="lgt"/>
    <property type="match status" value="1"/>
</dbReference>
<accession>A0A6J6ATR8</accession>
<dbReference type="PANTHER" id="PTHR30589:SF0">
    <property type="entry name" value="PHOSPHATIDYLGLYCEROL--PROLIPOPROTEIN DIACYLGLYCERYL TRANSFERASE"/>
    <property type="match status" value="1"/>
</dbReference>
<evidence type="ECO:0000256" key="6">
    <source>
        <dbReference type="SAM" id="Phobius"/>
    </source>
</evidence>
<dbReference type="GO" id="GO:0042158">
    <property type="term" value="P:lipoprotein biosynthetic process"/>
    <property type="evidence" value="ECO:0007669"/>
    <property type="project" value="InterPro"/>
</dbReference>
<evidence type="ECO:0000256" key="1">
    <source>
        <dbReference type="ARBA" id="ARBA00022475"/>
    </source>
</evidence>
<proteinExistence type="inferred from homology"/>
<feature type="transmembrane region" description="Helical" evidence="6">
    <location>
        <begin position="177"/>
        <end position="196"/>
    </location>
</feature>
<feature type="transmembrane region" description="Helical" evidence="6">
    <location>
        <begin position="208"/>
        <end position="227"/>
    </location>
</feature>
<dbReference type="InterPro" id="IPR001640">
    <property type="entry name" value="Lgt"/>
</dbReference>
<dbReference type="GO" id="GO:0005886">
    <property type="term" value="C:plasma membrane"/>
    <property type="evidence" value="ECO:0007669"/>
    <property type="project" value="InterPro"/>
</dbReference>
<keyword evidence="3 6" id="KW-0812">Transmembrane</keyword>
<protein>
    <submittedName>
        <fullName evidence="7">Unannotated protein</fullName>
    </submittedName>
</protein>
<reference evidence="7" key="1">
    <citation type="submission" date="2020-05" db="EMBL/GenBank/DDBJ databases">
        <authorList>
            <person name="Chiriac C."/>
            <person name="Salcher M."/>
            <person name="Ghai R."/>
            <person name="Kavagutti S V."/>
        </authorList>
    </citation>
    <scope>NUCLEOTIDE SEQUENCE</scope>
</reference>
<organism evidence="7">
    <name type="scientific">freshwater metagenome</name>
    <dbReference type="NCBI Taxonomy" id="449393"/>
    <lineage>
        <taxon>unclassified sequences</taxon>
        <taxon>metagenomes</taxon>
        <taxon>ecological metagenomes</taxon>
    </lineage>
</organism>
<feature type="transmembrane region" description="Helical" evidence="6">
    <location>
        <begin position="239"/>
        <end position="260"/>
    </location>
</feature>
<keyword evidence="5 6" id="KW-0472">Membrane</keyword>
<keyword evidence="4 6" id="KW-1133">Transmembrane helix</keyword>
<dbReference type="PANTHER" id="PTHR30589">
    <property type="entry name" value="PROLIPOPROTEIN DIACYLGLYCERYL TRANSFERASE"/>
    <property type="match status" value="1"/>
</dbReference>
<name>A0A6J6ATR8_9ZZZZ</name>
<gene>
    <name evidence="7" type="ORF">UFOPK1380_00118</name>
</gene>
<dbReference type="GO" id="GO:0008961">
    <property type="term" value="F:phosphatidylglycerol-prolipoprotein diacylglyceryl transferase activity"/>
    <property type="evidence" value="ECO:0007669"/>
    <property type="project" value="InterPro"/>
</dbReference>
<evidence type="ECO:0000256" key="4">
    <source>
        <dbReference type="ARBA" id="ARBA00022989"/>
    </source>
</evidence>
<feature type="transmembrane region" description="Helical" evidence="6">
    <location>
        <begin position="95"/>
        <end position="112"/>
    </location>
</feature>
<feature type="transmembrane region" description="Helical" evidence="6">
    <location>
        <begin position="18"/>
        <end position="35"/>
    </location>
</feature>
<dbReference type="AlphaFoldDB" id="A0A6J6ATR8"/>
<evidence type="ECO:0000256" key="3">
    <source>
        <dbReference type="ARBA" id="ARBA00022692"/>
    </source>
</evidence>
<dbReference type="EMBL" id="CAEZSC010000003">
    <property type="protein sequence ID" value="CAB4529836.1"/>
    <property type="molecule type" value="Genomic_DNA"/>
</dbReference>
<keyword evidence="1" id="KW-1003">Cell membrane</keyword>
<evidence type="ECO:0000256" key="2">
    <source>
        <dbReference type="ARBA" id="ARBA00022679"/>
    </source>
</evidence>
<sequence length="277" mass="30153">MSIPTPTSSYLEVGALTIHYYAICILLGIAAAILISRTRYQRAGGNPDEINELAAYAIPAGIIGGRAYHVLTSPDAYFGANGNPIAAFKIWEGGMGIWGAIALGSLVVWVLIRYGNYSLSFARVADILAPGLLVAQAIGRWGNWFNAELFGSPTNLPWGVSIAPADRPAVFQNFTTFHPTFLYESLWCLAIAFLLLRSKKIQSWLTPAPGQIFLAYISLYTVGRLWIEALRIDPAHLLWGVRINIWVAIVICATSTLILFRRRSGGAALNPDSASID</sequence>
<dbReference type="HAMAP" id="MF_01147">
    <property type="entry name" value="Lgt"/>
    <property type="match status" value="1"/>
</dbReference>
<dbReference type="PROSITE" id="PS01311">
    <property type="entry name" value="LGT"/>
    <property type="match status" value="1"/>
</dbReference>
<dbReference type="Pfam" id="PF01790">
    <property type="entry name" value="LGT"/>
    <property type="match status" value="1"/>
</dbReference>